<gene>
    <name evidence="2" type="ORF">A3A03_03835</name>
</gene>
<dbReference type="InterPro" id="IPR052930">
    <property type="entry name" value="TA_antitoxin_MntA"/>
</dbReference>
<dbReference type="AlphaFoldDB" id="A0A1F6XJR4"/>
<dbReference type="PANTHER" id="PTHR43852:SF3">
    <property type="entry name" value="NUCLEOTIDYLTRANSFERASE"/>
    <property type="match status" value="1"/>
</dbReference>
<dbReference type="InterPro" id="IPR043519">
    <property type="entry name" value="NT_sf"/>
</dbReference>
<dbReference type="InterPro" id="IPR041633">
    <property type="entry name" value="Polbeta"/>
</dbReference>
<name>A0A1F6XJR4_9BACT</name>
<reference evidence="2 3" key="1">
    <citation type="journal article" date="2016" name="Nat. Commun.">
        <title>Thousands of microbial genomes shed light on interconnected biogeochemical processes in an aquifer system.</title>
        <authorList>
            <person name="Anantharaman K."/>
            <person name="Brown C.T."/>
            <person name="Hug L.A."/>
            <person name="Sharon I."/>
            <person name="Castelle C.J."/>
            <person name="Probst A.J."/>
            <person name="Thomas B.C."/>
            <person name="Singh A."/>
            <person name="Wilkins M.J."/>
            <person name="Karaoz U."/>
            <person name="Brodie E.L."/>
            <person name="Williams K.H."/>
            <person name="Hubbard S.S."/>
            <person name="Banfield J.F."/>
        </authorList>
    </citation>
    <scope>NUCLEOTIDE SEQUENCE [LARGE SCALE GENOMIC DNA]</scope>
</reference>
<organism evidence="2 3">
    <name type="scientific">Candidatus Nomurabacteria bacterium RIFCSPLOWO2_01_FULL_40_18</name>
    <dbReference type="NCBI Taxonomy" id="1801773"/>
    <lineage>
        <taxon>Bacteria</taxon>
        <taxon>Candidatus Nomuraibacteriota</taxon>
    </lineage>
</organism>
<dbReference type="EMBL" id="MFUX01000024">
    <property type="protein sequence ID" value="OGI94397.1"/>
    <property type="molecule type" value="Genomic_DNA"/>
</dbReference>
<dbReference type="CDD" id="cd05403">
    <property type="entry name" value="NT_KNTase_like"/>
    <property type="match status" value="1"/>
</dbReference>
<dbReference type="PANTHER" id="PTHR43852">
    <property type="entry name" value="NUCLEOTIDYLTRANSFERASE"/>
    <property type="match status" value="1"/>
</dbReference>
<comment type="caution">
    <text evidence="2">The sequence shown here is derived from an EMBL/GenBank/DDBJ whole genome shotgun (WGS) entry which is preliminary data.</text>
</comment>
<dbReference type="Proteomes" id="UP000176629">
    <property type="component" value="Unassembled WGS sequence"/>
</dbReference>
<evidence type="ECO:0000313" key="3">
    <source>
        <dbReference type="Proteomes" id="UP000176629"/>
    </source>
</evidence>
<evidence type="ECO:0000259" key="1">
    <source>
        <dbReference type="Pfam" id="PF18765"/>
    </source>
</evidence>
<protein>
    <recommendedName>
        <fullName evidence="1">Polymerase beta nucleotidyltransferase domain-containing protein</fullName>
    </recommendedName>
</protein>
<evidence type="ECO:0000313" key="2">
    <source>
        <dbReference type="EMBL" id="OGI94397.1"/>
    </source>
</evidence>
<feature type="domain" description="Polymerase beta nucleotidyltransferase" evidence="1">
    <location>
        <begin position="12"/>
        <end position="102"/>
    </location>
</feature>
<accession>A0A1F6XJR4</accession>
<dbReference type="Pfam" id="PF18765">
    <property type="entry name" value="Polbeta"/>
    <property type="match status" value="1"/>
</dbReference>
<sequence length="138" mass="16194">MITFDQTQKKALIELANKYELKLVILFGSQVSGRIHQESDFDVAYFSEKELSLEEESGFMYGLMPILKIRDERLVNIVDMKTAGPLMLYSVTSKGRVLFERKPSFFLSLKLYAWKVFVDTQSFRDNYFRIVKKRIQAM</sequence>
<dbReference type="STRING" id="1801773.A3A03_03835"/>
<proteinExistence type="predicted"/>
<dbReference type="NCBIfam" id="NF047752">
    <property type="entry name" value="MntA_antitoxin"/>
    <property type="match status" value="1"/>
</dbReference>
<dbReference type="Gene3D" id="3.30.460.10">
    <property type="entry name" value="Beta Polymerase, domain 2"/>
    <property type="match status" value="1"/>
</dbReference>
<dbReference type="SUPFAM" id="SSF81301">
    <property type="entry name" value="Nucleotidyltransferase"/>
    <property type="match status" value="1"/>
</dbReference>